<dbReference type="PANTHER" id="PTHR22893">
    <property type="entry name" value="NADH OXIDOREDUCTASE-RELATED"/>
    <property type="match status" value="1"/>
</dbReference>
<organism evidence="2 3">
    <name type="scientific">Massilia agri</name>
    <dbReference type="NCBI Taxonomy" id="1886785"/>
    <lineage>
        <taxon>Bacteria</taxon>
        <taxon>Pseudomonadati</taxon>
        <taxon>Pseudomonadota</taxon>
        <taxon>Betaproteobacteria</taxon>
        <taxon>Burkholderiales</taxon>
        <taxon>Oxalobacteraceae</taxon>
        <taxon>Telluria group</taxon>
        <taxon>Massilia</taxon>
    </lineage>
</organism>
<gene>
    <name evidence="2" type="ORF">NX780_23490</name>
</gene>
<evidence type="ECO:0000313" key="2">
    <source>
        <dbReference type="EMBL" id="MCS0599315.1"/>
    </source>
</evidence>
<dbReference type="EMBL" id="JANUHA010000026">
    <property type="protein sequence ID" value="MCS0599315.1"/>
    <property type="molecule type" value="Genomic_DNA"/>
</dbReference>
<sequence length="368" mass="39256">MNATLFDSFRLGELALPNRIVMPPMTRARAGAAGVPTALMAEYYRQRATAGLIITEGTQISPEGQGYAWTPGIHTPEQLRGWRQVTTAVHAAGGRIFAQLWHAGRLSHVSLQPGGAAPLAPSALLAEGVQVFIDPDRLGAEAAQGRKVRHSAPRALETGEIEDIVGQFAQAARNAIAAGFDGVELHGANGYLIEQFIDSGSNQRRDRYGGSLANRLRFLQEVAQAVVAAIGPERAGVRLSPLTSLQGAVDDTPQATYLAAARLLDDIGVAYLHIAEADWDDAPPMPPAFKEALRLVYGGAMIYSGHYDRARAEEALARGWADLVGFGRPFIANPDLPRRLQSGASLQEGDPATYFGGGARGYIDYPAP</sequence>
<dbReference type="InterPro" id="IPR001155">
    <property type="entry name" value="OxRdtase_FMN_N"/>
</dbReference>
<evidence type="ECO:0000313" key="3">
    <source>
        <dbReference type="Proteomes" id="UP001206572"/>
    </source>
</evidence>
<keyword evidence="3" id="KW-1185">Reference proteome</keyword>
<accession>A0ABT2AT11</accession>
<feature type="domain" description="NADH:flavin oxidoreductase/NADH oxidase N-terminal" evidence="1">
    <location>
        <begin position="5"/>
        <end position="345"/>
    </location>
</feature>
<dbReference type="Pfam" id="PF00724">
    <property type="entry name" value="Oxidored_FMN"/>
    <property type="match status" value="1"/>
</dbReference>
<dbReference type="Proteomes" id="UP001206572">
    <property type="component" value="Unassembled WGS sequence"/>
</dbReference>
<name>A0ABT2AT11_9BURK</name>
<proteinExistence type="predicted"/>
<evidence type="ECO:0000259" key="1">
    <source>
        <dbReference type="Pfam" id="PF00724"/>
    </source>
</evidence>
<dbReference type="RefSeq" id="WP_258830314.1">
    <property type="nucleotide sequence ID" value="NZ_JANUHA010000026.1"/>
</dbReference>
<protein>
    <submittedName>
        <fullName evidence="2">Alkene reductase</fullName>
    </submittedName>
</protein>
<reference evidence="2 3" key="1">
    <citation type="submission" date="2022-08" db="EMBL/GenBank/DDBJ databases">
        <title>Reclassification of Massilia species as members of the genera Telluria, Duganella, Pseudoduganella, Mokoshia gen. nov. and Zemynaea gen. nov. using orthogonal and non-orthogonal genome-based approaches.</title>
        <authorList>
            <person name="Bowman J.P."/>
        </authorList>
    </citation>
    <scope>NUCLEOTIDE SEQUENCE [LARGE SCALE GENOMIC DNA]</scope>
    <source>
        <strain evidence="2 3">JCM 31661</strain>
    </source>
</reference>
<dbReference type="InterPro" id="IPR013785">
    <property type="entry name" value="Aldolase_TIM"/>
</dbReference>
<dbReference type="Gene3D" id="3.20.20.70">
    <property type="entry name" value="Aldolase class I"/>
    <property type="match status" value="1"/>
</dbReference>
<dbReference type="PANTHER" id="PTHR22893:SF91">
    <property type="entry name" value="NADPH DEHYDROGENASE 2-RELATED"/>
    <property type="match status" value="1"/>
</dbReference>
<comment type="caution">
    <text evidence="2">The sequence shown here is derived from an EMBL/GenBank/DDBJ whole genome shotgun (WGS) entry which is preliminary data.</text>
</comment>
<dbReference type="SUPFAM" id="SSF51395">
    <property type="entry name" value="FMN-linked oxidoreductases"/>
    <property type="match status" value="1"/>
</dbReference>
<dbReference type="InterPro" id="IPR045247">
    <property type="entry name" value="Oye-like"/>
</dbReference>
<dbReference type="CDD" id="cd02933">
    <property type="entry name" value="OYE_like_FMN"/>
    <property type="match status" value="1"/>
</dbReference>